<comment type="function">
    <text evidence="9">Involved in the catabolism of short chain fatty acids (SCFA) via the 2-methylcitrate cycle (propionate degradation route). Catalyzes the thermodynamically favored C-C bond cleavage of (2R,3S)-2-methylisocitrate to yield pyruvate and succinate via an alpha-carboxy-carbanion intermediate.</text>
</comment>
<comment type="cofactor">
    <cofactor evidence="1 9">
        <name>Mg(2+)</name>
        <dbReference type="ChEBI" id="CHEBI:18420"/>
    </cofactor>
</comment>
<feature type="binding site" evidence="9">
    <location>
        <position position="87"/>
    </location>
    <ligand>
        <name>Mg(2+)</name>
        <dbReference type="ChEBI" id="CHEBI:18420"/>
    </ligand>
</feature>
<protein>
    <recommendedName>
        <fullName evidence="8 9">2-methylisocitrate lyase</fullName>
        <shortName evidence="9">2-MIC</shortName>
        <shortName evidence="9">MICL</shortName>
        <ecNumber evidence="9">4.1.3.30</ecNumber>
    </recommendedName>
    <alternativeName>
        <fullName evidence="9">(2R,3S)-2-methylisocitrate lyase</fullName>
    </alternativeName>
</protein>
<feature type="binding site" evidence="9">
    <location>
        <position position="271"/>
    </location>
    <ligand>
        <name>substrate</name>
    </ligand>
</feature>
<feature type="binding site" evidence="9">
    <location>
        <position position="189"/>
    </location>
    <ligand>
        <name>substrate</name>
    </ligand>
</feature>
<keyword evidence="4 9" id="KW-0460">Magnesium</keyword>
<evidence type="ECO:0000256" key="4">
    <source>
        <dbReference type="ARBA" id="ARBA00022842"/>
    </source>
</evidence>
<evidence type="ECO:0000256" key="8">
    <source>
        <dbReference type="ARBA" id="ARBA00073849"/>
    </source>
</evidence>
<dbReference type="Proteomes" id="UP000249260">
    <property type="component" value="Unassembled WGS sequence"/>
</dbReference>
<feature type="binding site" evidence="9">
    <location>
        <begin position="211"/>
        <end position="213"/>
    </location>
    <ligand>
        <name>substrate</name>
    </ligand>
</feature>
<dbReference type="PROSITE" id="PS00161">
    <property type="entry name" value="ISOCITRATE_LYASE"/>
    <property type="match status" value="1"/>
</dbReference>
<comment type="similarity">
    <text evidence="2 9 10">Belongs to the isocitrate lyase/PEP mutase superfamily. Methylisocitrate lyase family.</text>
</comment>
<feature type="binding site" evidence="9">
    <location>
        <position position="159"/>
    </location>
    <ligand>
        <name>substrate</name>
    </ligand>
</feature>
<feature type="binding site" evidence="9">
    <location>
        <begin position="124"/>
        <end position="125"/>
    </location>
    <ligand>
        <name>substrate</name>
    </ligand>
</feature>
<dbReference type="GO" id="GO:0046421">
    <property type="term" value="F:methylisocitrate lyase activity"/>
    <property type="evidence" value="ECO:0007669"/>
    <property type="project" value="UniProtKB-UniRule"/>
</dbReference>
<keyword evidence="12" id="KW-1185">Reference proteome</keyword>
<comment type="subunit">
    <text evidence="9">Homotetramer; dimer of dimers.</text>
</comment>
<evidence type="ECO:0000256" key="3">
    <source>
        <dbReference type="ARBA" id="ARBA00022723"/>
    </source>
</evidence>
<sequence>MSNPQQSAGLRFKEAVRSEKPLQVAGAINAYAAMLAESAGFKALYLSGAGVANASFGLPDLGITTLNDVLEDVRRITSATSLPVLVDADTGFGSAFNIGRTIRQMTAAGAAGVHIEDQVMAKRCGHRPGKAIVRQAEMVDRIRTAVDARTDPDFVIMARTDALAVEGIDSAIERSVACVEAGADMIFAEAVTDLEQYRKFTEAVKAPVLANITEFGQTPLFTTEELGQAGVSLVLYPLSAFRAMNAAALHVYRTIRAQGTQRDVVADMQTRQELYECLGYYDYEKKLDELFDKEKDEGRS</sequence>
<dbReference type="InterPro" id="IPR012695">
    <property type="entry name" value="PrpB"/>
</dbReference>
<dbReference type="HAMAP" id="MF_01939">
    <property type="entry name" value="PrpB"/>
    <property type="match status" value="1"/>
</dbReference>
<dbReference type="CDD" id="cd00377">
    <property type="entry name" value="ICL_PEPM"/>
    <property type="match status" value="1"/>
</dbReference>
<dbReference type="PANTHER" id="PTHR42905">
    <property type="entry name" value="PHOSPHOENOLPYRUVATE CARBOXYLASE"/>
    <property type="match status" value="1"/>
</dbReference>
<comment type="function">
    <text evidence="7">Involved in the methylcitric acid cycle. Catalyzes the cleavage of 2-methylisocitrate to yield pyruvate and succinate.</text>
</comment>
<dbReference type="NCBIfam" id="TIGR02317">
    <property type="entry name" value="prpB"/>
    <property type="match status" value="1"/>
</dbReference>
<gene>
    <name evidence="9" type="primary">prpB</name>
    <name evidence="11" type="ORF">DL346_16680</name>
</gene>
<dbReference type="FunFam" id="3.20.20.60:FF:000009">
    <property type="entry name" value="2-methylisocitrate lyase"/>
    <property type="match status" value="1"/>
</dbReference>
<feature type="binding site" evidence="9">
    <location>
        <position position="89"/>
    </location>
    <ligand>
        <name>Mg(2+)</name>
        <dbReference type="ChEBI" id="CHEBI:18420"/>
    </ligand>
</feature>
<dbReference type="InterPro" id="IPR040442">
    <property type="entry name" value="Pyrv_kinase-like_dom_sf"/>
</dbReference>
<dbReference type="InterPro" id="IPR039556">
    <property type="entry name" value="ICL/PEPM"/>
</dbReference>
<dbReference type="Gene3D" id="3.20.20.60">
    <property type="entry name" value="Phosphoenolpyruvate-binding domains"/>
    <property type="match status" value="1"/>
</dbReference>
<comment type="pathway">
    <text evidence="9 10">Organic acid metabolism; propanoate degradation.</text>
</comment>
<evidence type="ECO:0000256" key="5">
    <source>
        <dbReference type="ARBA" id="ARBA00023239"/>
    </source>
</evidence>
<dbReference type="InterPro" id="IPR018523">
    <property type="entry name" value="Isocitrate_lyase_ph_CS"/>
</dbReference>
<dbReference type="NCBIfam" id="NF008455">
    <property type="entry name" value="PRK11320.1"/>
    <property type="match status" value="1"/>
</dbReference>
<evidence type="ECO:0000313" key="11">
    <source>
        <dbReference type="EMBL" id="RAP75027.1"/>
    </source>
</evidence>
<evidence type="ECO:0000256" key="9">
    <source>
        <dbReference type="HAMAP-Rule" id="MF_01939"/>
    </source>
</evidence>
<comment type="catalytic activity">
    <reaction evidence="9 10">
        <text>(2S,3R)-3-hydroxybutane-1,2,3-tricarboxylate = pyruvate + succinate</text>
        <dbReference type="Rhea" id="RHEA:16809"/>
        <dbReference type="ChEBI" id="CHEBI:15361"/>
        <dbReference type="ChEBI" id="CHEBI:30031"/>
        <dbReference type="ChEBI" id="CHEBI:57429"/>
        <dbReference type="EC" id="4.1.3.30"/>
    </reaction>
</comment>
<dbReference type="OrthoDB" id="8629576at2"/>
<dbReference type="Pfam" id="PF13714">
    <property type="entry name" value="PEP_mutase"/>
    <property type="match status" value="1"/>
</dbReference>
<evidence type="ECO:0000256" key="10">
    <source>
        <dbReference type="RuleBase" id="RU361121"/>
    </source>
</evidence>
<comment type="catalytic activity">
    <reaction evidence="6">
        <text>3-hydroxybutane-1,2,3-tricarboxylate = pyruvate + succinate</text>
        <dbReference type="Rhea" id="RHEA:57504"/>
        <dbReference type="ChEBI" id="CHEBI:15361"/>
        <dbReference type="ChEBI" id="CHEBI:30031"/>
        <dbReference type="ChEBI" id="CHEBI:141790"/>
    </reaction>
</comment>
<accession>A0A328TX15</accession>
<comment type="caution">
    <text evidence="11">The sequence shown here is derived from an EMBL/GenBank/DDBJ whole genome shotgun (WGS) entry which is preliminary data.</text>
</comment>
<dbReference type="SUPFAM" id="SSF51621">
    <property type="entry name" value="Phosphoenolpyruvate/pyruvate domain"/>
    <property type="match status" value="1"/>
</dbReference>
<reference evidence="11 12" key="1">
    <citation type="submission" date="2018-06" db="EMBL/GenBank/DDBJ databases">
        <title>Paenibacillus montanisoli sp. nov., isolated from mountain area soil.</title>
        <authorList>
            <person name="Wu M."/>
        </authorList>
    </citation>
    <scope>NUCLEOTIDE SEQUENCE [LARGE SCALE GENOMIC DNA]</scope>
    <source>
        <strain evidence="11 12">RA17</strain>
    </source>
</reference>
<proteinExistence type="inferred from homology"/>
<dbReference type="EMBL" id="QLUW01000003">
    <property type="protein sequence ID" value="RAP75027.1"/>
    <property type="molecule type" value="Genomic_DNA"/>
</dbReference>
<keyword evidence="5 9" id="KW-0456">Lyase</keyword>
<evidence type="ECO:0000256" key="1">
    <source>
        <dbReference type="ARBA" id="ARBA00001946"/>
    </source>
</evidence>
<dbReference type="UniPathway" id="UPA00946"/>
<dbReference type="EC" id="4.1.3.30" evidence="9"/>
<evidence type="ECO:0000256" key="7">
    <source>
        <dbReference type="ARBA" id="ARBA00058526"/>
    </source>
</evidence>
<comment type="function">
    <text evidence="10">Catalyzes the thermodynamically favored C-C bond cleavage of (2R,3S)-2-methylisocitrate to yield pyruvate and succinate.</text>
</comment>
<evidence type="ECO:0000256" key="2">
    <source>
        <dbReference type="ARBA" id="ARBA00009282"/>
    </source>
</evidence>
<evidence type="ECO:0000313" key="12">
    <source>
        <dbReference type="Proteomes" id="UP000249260"/>
    </source>
</evidence>
<dbReference type="AlphaFoldDB" id="A0A328TX15"/>
<keyword evidence="3 9" id="KW-0479">Metal-binding</keyword>
<feature type="binding site" evidence="9">
    <location>
        <begin position="47"/>
        <end position="49"/>
    </location>
    <ligand>
        <name>substrate</name>
    </ligand>
</feature>
<dbReference type="GO" id="GO:0000287">
    <property type="term" value="F:magnesium ion binding"/>
    <property type="evidence" value="ECO:0007669"/>
    <property type="project" value="UniProtKB-UniRule"/>
</dbReference>
<dbReference type="GO" id="GO:0019629">
    <property type="term" value="P:propionate catabolic process, 2-methylcitrate cycle"/>
    <property type="evidence" value="ECO:0007669"/>
    <property type="project" value="UniProtKB-UniRule"/>
</dbReference>
<name>A0A328TX15_9BACL</name>
<organism evidence="11 12">
    <name type="scientific">Paenibacillus montanisoli</name>
    <dbReference type="NCBI Taxonomy" id="2081970"/>
    <lineage>
        <taxon>Bacteria</taxon>
        <taxon>Bacillati</taxon>
        <taxon>Bacillota</taxon>
        <taxon>Bacilli</taxon>
        <taxon>Bacillales</taxon>
        <taxon>Paenibacillaceae</taxon>
        <taxon>Paenibacillus</taxon>
    </lineage>
</organism>
<dbReference type="RefSeq" id="WP_112883291.1">
    <property type="nucleotide sequence ID" value="NZ_QLUW01000003.1"/>
</dbReference>
<feature type="binding site" evidence="9">
    <location>
        <position position="242"/>
    </location>
    <ligand>
        <name>substrate</name>
    </ligand>
</feature>
<dbReference type="PANTHER" id="PTHR42905:SF5">
    <property type="entry name" value="CARBOXYVINYL-CARBOXYPHOSPHONATE PHOSPHORYLMUTASE, CHLOROPLASTIC"/>
    <property type="match status" value="1"/>
</dbReference>
<dbReference type="InterPro" id="IPR015813">
    <property type="entry name" value="Pyrv/PenolPyrv_kinase-like_dom"/>
</dbReference>
<evidence type="ECO:0000256" key="6">
    <source>
        <dbReference type="ARBA" id="ARBA00051150"/>
    </source>
</evidence>